<evidence type="ECO:0000313" key="3">
    <source>
        <dbReference type="Proteomes" id="UP000298652"/>
    </source>
</evidence>
<feature type="compositionally biased region" description="Polar residues" evidence="1">
    <location>
        <begin position="163"/>
        <end position="176"/>
    </location>
</feature>
<organism evidence="2 3">
    <name type="scientific">Setaria viridis</name>
    <name type="common">Green bristlegrass</name>
    <name type="synonym">Setaria italica subsp. viridis</name>
    <dbReference type="NCBI Taxonomy" id="4556"/>
    <lineage>
        <taxon>Eukaryota</taxon>
        <taxon>Viridiplantae</taxon>
        <taxon>Streptophyta</taxon>
        <taxon>Embryophyta</taxon>
        <taxon>Tracheophyta</taxon>
        <taxon>Spermatophyta</taxon>
        <taxon>Magnoliopsida</taxon>
        <taxon>Liliopsida</taxon>
        <taxon>Poales</taxon>
        <taxon>Poaceae</taxon>
        <taxon>PACMAD clade</taxon>
        <taxon>Panicoideae</taxon>
        <taxon>Panicodae</taxon>
        <taxon>Paniceae</taxon>
        <taxon>Cenchrinae</taxon>
        <taxon>Setaria</taxon>
    </lineage>
</organism>
<feature type="compositionally biased region" description="Low complexity" evidence="1">
    <location>
        <begin position="240"/>
        <end position="250"/>
    </location>
</feature>
<dbReference type="AlphaFoldDB" id="A0A4U6TBK5"/>
<feature type="region of interest" description="Disordered" evidence="1">
    <location>
        <begin position="163"/>
        <end position="262"/>
    </location>
</feature>
<dbReference type="Proteomes" id="UP000298652">
    <property type="component" value="Chromosome 8"/>
</dbReference>
<keyword evidence="3" id="KW-1185">Reference proteome</keyword>
<protein>
    <submittedName>
        <fullName evidence="2">Uncharacterized protein</fullName>
    </submittedName>
</protein>
<proteinExistence type="predicted"/>
<gene>
    <name evidence="2" type="ORF">SEVIR_8G043366v2</name>
</gene>
<accession>A0A4U6TBK5</accession>
<dbReference type="Gramene" id="TKV99439">
    <property type="protein sequence ID" value="TKV99439"/>
    <property type="gene ID" value="SEVIR_8G043366v2"/>
</dbReference>
<dbReference type="EMBL" id="CM016559">
    <property type="protein sequence ID" value="TKV99439.1"/>
    <property type="molecule type" value="Genomic_DNA"/>
</dbReference>
<evidence type="ECO:0000313" key="2">
    <source>
        <dbReference type="EMBL" id="TKV99439.1"/>
    </source>
</evidence>
<name>A0A4U6TBK5_SETVI</name>
<reference evidence="2" key="1">
    <citation type="submission" date="2019-03" db="EMBL/GenBank/DDBJ databases">
        <title>WGS assembly of Setaria viridis.</title>
        <authorList>
            <person name="Huang P."/>
            <person name="Jenkins J."/>
            <person name="Grimwood J."/>
            <person name="Barry K."/>
            <person name="Healey A."/>
            <person name="Mamidi S."/>
            <person name="Sreedasyam A."/>
            <person name="Shu S."/>
            <person name="Feldman M."/>
            <person name="Wu J."/>
            <person name="Yu Y."/>
            <person name="Chen C."/>
            <person name="Johnson J."/>
            <person name="Rokhsar D."/>
            <person name="Baxter I."/>
            <person name="Schmutz J."/>
            <person name="Brutnell T."/>
            <person name="Kellogg E."/>
        </authorList>
    </citation>
    <scope>NUCLEOTIDE SEQUENCE [LARGE SCALE GENOMIC DNA]</scope>
</reference>
<feature type="region of interest" description="Disordered" evidence="1">
    <location>
        <begin position="101"/>
        <end position="122"/>
    </location>
</feature>
<sequence>MIEASPAPSSTARTSLRSLLTSLRLPLPPSLRSLATPTSLLLFLLLRHPLLQTSPAHEPFLSNTPAANRCRAKDHQVCDCRDPVRCRRTSHRGYACTMVSPREHTPHRRRRPTIPVPATPVPLNAVPFTPRASSPASATPAPPPTPLNLPPFTAAFDPLRMLASSSSGPVTDQQLPSPARSHVPEDEPYFLGDLFREPANKGKRPVQNCARTASPRATPPVPKARDIRMVGGVSPCNRGASTPSSRSSARSPPPPPPPSHRASLCLALHQHAPVLAHMNFPPMELHLPSPNRCTTLQKKFLWRVMSKYRGQTTWRSG</sequence>
<evidence type="ECO:0000256" key="1">
    <source>
        <dbReference type="SAM" id="MobiDB-lite"/>
    </source>
</evidence>